<feature type="transmembrane region" description="Helical" evidence="1">
    <location>
        <begin position="42"/>
        <end position="59"/>
    </location>
</feature>
<protein>
    <submittedName>
        <fullName evidence="2">Uncharacterized protein</fullName>
    </submittedName>
</protein>
<dbReference type="EMBL" id="VWFV01000201">
    <property type="protein sequence ID" value="KAA4604249.1"/>
    <property type="molecule type" value="Genomic_DNA"/>
</dbReference>
<reference evidence="2" key="1">
    <citation type="journal article" date="2019" name="Nat. Med.">
        <title>A library of human gut bacterial isolates paired with longitudinal multiomics data enables mechanistic microbiome research.</title>
        <authorList>
            <person name="Poyet M."/>
            <person name="Groussin M."/>
            <person name="Gibbons S.M."/>
            <person name="Avila-Pacheco J."/>
            <person name="Jiang X."/>
            <person name="Kearney S.M."/>
            <person name="Perrotta A.R."/>
            <person name="Berdy B."/>
            <person name="Zhao S."/>
            <person name="Lieberman T.D."/>
            <person name="Swanson P.K."/>
            <person name="Smith M."/>
            <person name="Roesemann S."/>
            <person name="Alexander J.E."/>
            <person name="Rich S.A."/>
            <person name="Livny J."/>
            <person name="Vlamakis H."/>
            <person name="Clish C."/>
            <person name="Bullock K."/>
            <person name="Deik A."/>
            <person name="Scott J."/>
            <person name="Pierce K.A."/>
            <person name="Xavier R.J."/>
            <person name="Alm E.J."/>
        </authorList>
    </citation>
    <scope>NUCLEOTIDE SEQUENCE</scope>
    <source>
        <strain evidence="2">BIOML-A21</strain>
    </source>
</reference>
<name>A0A642B3T6_BACOV</name>
<gene>
    <name evidence="2" type="ORF">F3C24_27805</name>
</gene>
<sequence>MASGDILSDFGINLLEEEIDDVIFQTNEFLTDATFTGSQGPFWWLLVVSEILPFVVLANRSKSTFYKILYHETKF</sequence>
<accession>A0A642B3T6</accession>
<evidence type="ECO:0000313" key="2">
    <source>
        <dbReference type="EMBL" id="KAA4604249.1"/>
    </source>
</evidence>
<comment type="caution">
    <text evidence="2">The sequence shown here is derived from an EMBL/GenBank/DDBJ whole genome shotgun (WGS) entry which is preliminary data.</text>
</comment>
<organism evidence="2">
    <name type="scientific">Bacteroides ovatus</name>
    <dbReference type="NCBI Taxonomy" id="28116"/>
    <lineage>
        <taxon>Bacteria</taxon>
        <taxon>Pseudomonadati</taxon>
        <taxon>Bacteroidota</taxon>
        <taxon>Bacteroidia</taxon>
        <taxon>Bacteroidales</taxon>
        <taxon>Bacteroidaceae</taxon>
        <taxon>Bacteroides</taxon>
    </lineage>
</organism>
<keyword evidence="1" id="KW-0472">Membrane</keyword>
<evidence type="ECO:0000256" key="1">
    <source>
        <dbReference type="SAM" id="Phobius"/>
    </source>
</evidence>
<proteinExistence type="predicted"/>
<keyword evidence="1" id="KW-1133">Transmembrane helix</keyword>
<dbReference type="AlphaFoldDB" id="A0A642B3T6"/>
<keyword evidence="1" id="KW-0812">Transmembrane</keyword>